<name>A0A077QYK1_9BASI</name>
<feature type="region of interest" description="Disordered" evidence="1">
    <location>
        <begin position="1"/>
        <end position="69"/>
    </location>
</feature>
<protein>
    <submittedName>
        <fullName evidence="2">Uncharacterized protein</fullName>
    </submittedName>
</protein>
<accession>A0A077QYK1</accession>
<dbReference type="AlphaFoldDB" id="A0A077QYK1"/>
<organism evidence="2">
    <name type="scientific">Melanopsichium pennsylvanicum 4</name>
    <dbReference type="NCBI Taxonomy" id="1398559"/>
    <lineage>
        <taxon>Eukaryota</taxon>
        <taxon>Fungi</taxon>
        <taxon>Dikarya</taxon>
        <taxon>Basidiomycota</taxon>
        <taxon>Ustilaginomycotina</taxon>
        <taxon>Ustilaginomycetes</taxon>
        <taxon>Ustilaginales</taxon>
        <taxon>Ustilaginaceae</taxon>
        <taxon>Melanopsichium</taxon>
    </lineage>
</organism>
<evidence type="ECO:0000313" key="2">
    <source>
        <dbReference type="EMBL" id="CDI51567.1"/>
    </source>
</evidence>
<dbReference type="EMBL" id="HG529509">
    <property type="protein sequence ID" value="CDI51567.1"/>
    <property type="molecule type" value="Genomic_DNA"/>
</dbReference>
<proteinExistence type="predicted"/>
<sequence length="104" mass="11419">MAEPASDAPLDLRREPNSDASSEPGVAVASDPLSGMMNGKPDVRTSAYPSEERWVPEEKREDTLTDERSGKVPNECAFRVCLREDRVWPEAFGAKVAEAERRGG</sequence>
<evidence type="ECO:0000256" key="1">
    <source>
        <dbReference type="SAM" id="MobiDB-lite"/>
    </source>
</evidence>
<reference evidence="2" key="1">
    <citation type="journal article" date="2014" name="Genome Biol. Evol.">
        <title>Gene Loss Rather Than Gene Gain Is Associated with a Host Jump from Monocots to Dicots in the Smut Fungus Melanopsichium pennsylvanicum.</title>
        <authorList>
            <person name="Sharma R."/>
            <person name="Mishra B."/>
            <person name="Runge F."/>
            <person name="Thines M."/>
        </authorList>
    </citation>
    <scope>NUCLEOTIDE SEQUENCE</scope>
    <source>
        <strain evidence="2">4</strain>
    </source>
</reference>
<feature type="compositionally biased region" description="Basic and acidic residues" evidence="1">
    <location>
        <begin position="50"/>
        <end position="69"/>
    </location>
</feature>